<evidence type="ECO:0000256" key="6">
    <source>
        <dbReference type="ARBA" id="ARBA00022840"/>
    </source>
</evidence>
<evidence type="ECO:0000256" key="8">
    <source>
        <dbReference type="ARBA" id="ARBA00042242"/>
    </source>
</evidence>
<keyword evidence="14" id="KW-1185">Reference proteome</keyword>
<evidence type="ECO:0000256" key="11">
    <source>
        <dbReference type="PROSITE-ProRule" id="PRU00409"/>
    </source>
</evidence>
<keyword evidence="3 10" id="KW-0436">Ligase</keyword>
<dbReference type="InterPro" id="IPR000115">
    <property type="entry name" value="PRibGlycinamide_synth"/>
</dbReference>
<dbReference type="UniPathway" id="UPA00074">
    <property type="reaction ID" value="UER00125"/>
</dbReference>
<dbReference type="SMART" id="SM01209">
    <property type="entry name" value="GARS_A"/>
    <property type="match status" value="1"/>
</dbReference>
<dbReference type="GO" id="GO:0005524">
    <property type="term" value="F:ATP binding"/>
    <property type="evidence" value="ECO:0007669"/>
    <property type="project" value="UniProtKB-UniRule"/>
</dbReference>
<sequence>MNILLLGSGGREHALAWKLAQSPKCQQLYIAPGNAGTGLCGTNINMSVTDFDAIKKFVLDKEIGMVLVGPEEPLVKGIVDLFRKDKALQQVAIIGPSQYGAQLEGSKAFAKKFMMRHNIPTARYREFDATNYAEGIPYLQRHSLPIVLKADGLAAGKGVLICQSHVEAMAEFELMLQQSKFGDAGKKVVVEEFLDGIELSMFVVTDGKNYVLLPEAKDYKRIGVGDTGLNTGGMGAVSPVPFADDAFMKKVVEKVVEPTIKGIEEEKIDYKGFVFVGLIKVGDEPMVIEYNCRMGDPETEVVMPRLKTDLVDLLVATANETLNTIKIETDNRVACTVMAVSGGYPGNYEKGYAISGLDEALPADSLVFHAGTTLQDKEVVTNGGRVLCVTSYGDTISDAVNKSKEVLEQISFEDMYYRKDIGYEFA</sequence>
<dbReference type="FunFam" id="3.90.600.10:FF:000001">
    <property type="entry name" value="Trifunctional purine biosynthetic protein adenosine-3"/>
    <property type="match status" value="1"/>
</dbReference>
<dbReference type="InterPro" id="IPR020562">
    <property type="entry name" value="PRibGlycinamide_synth_N"/>
</dbReference>
<dbReference type="HAMAP" id="MF_00138">
    <property type="entry name" value="GARS"/>
    <property type="match status" value="1"/>
</dbReference>
<dbReference type="InterPro" id="IPR011054">
    <property type="entry name" value="Rudment_hybrid_motif"/>
</dbReference>
<dbReference type="OrthoDB" id="9807240at2"/>
<dbReference type="PANTHER" id="PTHR43472">
    <property type="entry name" value="PHOSPHORIBOSYLAMINE--GLYCINE LIGASE"/>
    <property type="match status" value="1"/>
</dbReference>
<dbReference type="GO" id="GO:0046872">
    <property type="term" value="F:metal ion binding"/>
    <property type="evidence" value="ECO:0007669"/>
    <property type="project" value="InterPro"/>
</dbReference>
<dbReference type="InterPro" id="IPR020561">
    <property type="entry name" value="PRibGlycinamid_synth_ATP-grasp"/>
</dbReference>
<comment type="similarity">
    <text evidence="7 10">Belongs to the GARS family.</text>
</comment>
<dbReference type="Proteomes" id="UP000263900">
    <property type="component" value="Chromosome"/>
</dbReference>
<dbReference type="NCBIfam" id="TIGR00877">
    <property type="entry name" value="purD"/>
    <property type="match status" value="1"/>
</dbReference>
<dbReference type="InterPro" id="IPR037123">
    <property type="entry name" value="PRibGlycinamide_synth_C_sf"/>
</dbReference>
<evidence type="ECO:0000259" key="12">
    <source>
        <dbReference type="PROSITE" id="PS50975"/>
    </source>
</evidence>
<reference evidence="13 14" key="1">
    <citation type="submission" date="2018-09" db="EMBL/GenBank/DDBJ databases">
        <title>Genome sequencing of strain 6GH32-13.</title>
        <authorList>
            <person name="Weon H.-Y."/>
            <person name="Heo J."/>
            <person name="Kwon S.-W."/>
        </authorList>
    </citation>
    <scope>NUCLEOTIDE SEQUENCE [LARGE SCALE GENOMIC DNA]</scope>
    <source>
        <strain evidence="13 14">5GH32-13</strain>
    </source>
</reference>
<dbReference type="GO" id="GO:0006189">
    <property type="term" value="P:'de novo' IMP biosynthetic process"/>
    <property type="evidence" value="ECO:0007669"/>
    <property type="project" value="UniProtKB-UniRule"/>
</dbReference>
<dbReference type="EC" id="6.3.4.13" evidence="2 10"/>
<dbReference type="SUPFAM" id="SSF56059">
    <property type="entry name" value="Glutathione synthetase ATP-binding domain-like"/>
    <property type="match status" value="1"/>
</dbReference>
<feature type="domain" description="ATP-grasp" evidence="12">
    <location>
        <begin position="111"/>
        <end position="319"/>
    </location>
</feature>
<evidence type="ECO:0000313" key="14">
    <source>
        <dbReference type="Proteomes" id="UP000263900"/>
    </source>
</evidence>
<evidence type="ECO:0000313" key="13">
    <source>
        <dbReference type="EMBL" id="AXY77269.1"/>
    </source>
</evidence>
<protein>
    <recommendedName>
        <fullName evidence="2 10">Phosphoribosylamine--glycine ligase</fullName>
        <ecNumber evidence="2 10">6.3.4.13</ecNumber>
    </recommendedName>
    <alternativeName>
        <fullName evidence="10">GARS</fullName>
    </alternativeName>
    <alternativeName>
        <fullName evidence="8 10">Glycinamide ribonucleotide synthetase</fullName>
    </alternativeName>
    <alternativeName>
        <fullName evidence="9 10">Phosphoribosylglycinamide synthetase</fullName>
    </alternativeName>
</protein>
<dbReference type="Gene3D" id="3.30.1490.20">
    <property type="entry name" value="ATP-grasp fold, A domain"/>
    <property type="match status" value="1"/>
</dbReference>
<evidence type="ECO:0000256" key="5">
    <source>
        <dbReference type="ARBA" id="ARBA00022755"/>
    </source>
</evidence>
<dbReference type="GO" id="GO:0009113">
    <property type="term" value="P:purine nucleobase biosynthetic process"/>
    <property type="evidence" value="ECO:0007669"/>
    <property type="project" value="InterPro"/>
</dbReference>
<keyword evidence="6 11" id="KW-0067">ATP-binding</keyword>
<keyword evidence="5 10" id="KW-0658">Purine biosynthesis</keyword>
<dbReference type="GO" id="GO:0004637">
    <property type="term" value="F:phosphoribosylamine-glycine ligase activity"/>
    <property type="evidence" value="ECO:0007669"/>
    <property type="project" value="UniProtKB-UniRule"/>
</dbReference>
<dbReference type="Pfam" id="PF02844">
    <property type="entry name" value="GARS_N"/>
    <property type="match status" value="1"/>
</dbReference>
<evidence type="ECO:0000256" key="9">
    <source>
        <dbReference type="ARBA" id="ARBA00042864"/>
    </source>
</evidence>
<dbReference type="InterPro" id="IPR016185">
    <property type="entry name" value="PreATP-grasp_dom_sf"/>
</dbReference>
<dbReference type="InterPro" id="IPR013815">
    <property type="entry name" value="ATP_grasp_subdomain_1"/>
</dbReference>
<dbReference type="RefSeq" id="WP_119053145.1">
    <property type="nucleotide sequence ID" value="NZ_CP032157.1"/>
</dbReference>
<evidence type="ECO:0000256" key="4">
    <source>
        <dbReference type="ARBA" id="ARBA00022741"/>
    </source>
</evidence>
<dbReference type="PROSITE" id="PS50975">
    <property type="entry name" value="ATP_GRASP"/>
    <property type="match status" value="1"/>
</dbReference>
<dbReference type="PANTHER" id="PTHR43472:SF1">
    <property type="entry name" value="PHOSPHORIBOSYLAMINE--GLYCINE LIGASE, CHLOROPLASTIC"/>
    <property type="match status" value="1"/>
</dbReference>
<dbReference type="KEGG" id="pseg:D3H65_26250"/>
<comment type="pathway">
    <text evidence="1 10">Purine metabolism; IMP biosynthesis via de novo pathway; N(1)-(5-phospho-D-ribosyl)glycinamide from 5-phospho-alpha-D-ribose 1-diphosphate: step 2/2.</text>
</comment>
<dbReference type="InterPro" id="IPR020560">
    <property type="entry name" value="PRibGlycinamide_synth_C-dom"/>
</dbReference>
<gene>
    <name evidence="10" type="primary">purD</name>
    <name evidence="13" type="ORF">D3H65_26250</name>
</gene>
<dbReference type="Gene3D" id="3.30.470.20">
    <property type="entry name" value="ATP-grasp fold, B domain"/>
    <property type="match status" value="1"/>
</dbReference>
<comment type="catalytic activity">
    <reaction evidence="10">
        <text>5-phospho-beta-D-ribosylamine + glycine + ATP = N(1)-(5-phospho-beta-D-ribosyl)glycinamide + ADP + phosphate + H(+)</text>
        <dbReference type="Rhea" id="RHEA:17453"/>
        <dbReference type="ChEBI" id="CHEBI:15378"/>
        <dbReference type="ChEBI" id="CHEBI:30616"/>
        <dbReference type="ChEBI" id="CHEBI:43474"/>
        <dbReference type="ChEBI" id="CHEBI:57305"/>
        <dbReference type="ChEBI" id="CHEBI:58681"/>
        <dbReference type="ChEBI" id="CHEBI:143788"/>
        <dbReference type="ChEBI" id="CHEBI:456216"/>
        <dbReference type="EC" id="6.3.4.13"/>
    </reaction>
</comment>
<proteinExistence type="inferred from homology"/>
<dbReference type="Gene3D" id="3.90.600.10">
    <property type="entry name" value="Phosphoribosylglycinamide synthetase, C-terminal domain"/>
    <property type="match status" value="1"/>
</dbReference>
<organism evidence="13 14">
    <name type="scientific">Paraflavitalea soli</name>
    <dbReference type="NCBI Taxonomy" id="2315862"/>
    <lineage>
        <taxon>Bacteria</taxon>
        <taxon>Pseudomonadati</taxon>
        <taxon>Bacteroidota</taxon>
        <taxon>Chitinophagia</taxon>
        <taxon>Chitinophagales</taxon>
        <taxon>Chitinophagaceae</taxon>
        <taxon>Paraflavitalea</taxon>
    </lineage>
</organism>
<keyword evidence="4 11" id="KW-0547">Nucleotide-binding</keyword>
<evidence type="ECO:0000256" key="3">
    <source>
        <dbReference type="ARBA" id="ARBA00022598"/>
    </source>
</evidence>
<evidence type="ECO:0000256" key="2">
    <source>
        <dbReference type="ARBA" id="ARBA00013255"/>
    </source>
</evidence>
<dbReference type="EMBL" id="CP032157">
    <property type="protein sequence ID" value="AXY77269.1"/>
    <property type="molecule type" value="Genomic_DNA"/>
</dbReference>
<accession>A0A3B7MVL0</accession>
<evidence type="ECO:0000256" key="1">
    <source>
        <dbReference type="ARBA" id="ARBA00005174"/>
    </source>
</evidence>
<name>A0A3B7MVL0_9BACT</name>
<dbReference type="AlphaFoldDB" id="A0A3B7MVL0"/>
<dbReference type="InterPro" id="IPR011761">
    <property type="entry name" value="ATP-grasp"/>
</dbReference>
<dbReference type="Pfam" id="PF01071">
    <property type="entry name" value="GARS_A"/>
    <property type="match status" value="1"/>
</dbReference>
<dbReference type="SUPFAM" id="SSF51246">
    <property type="entry name" value="Rudiment single hybrid motif"/>
    <property type="match status" value="1"/>
</dbReference>
<dbReference type="Pfam" id="PF02843">
    <property type="entry name" value="GARS_C"/>
    <property type="match status" value="1"/>
</dbReference>
<dbReference type="SUPFAM" id="SSF52440">
    <property type="entry name" value="PreATP-grasp domain"/>
    <property type="match status" value="1"/>
</dbReference>
<dbReference type="Gene3D" id="3.40.50.20">
    <property type="match status" value="1"/>
</dbReference>
<dbReference type="SMART" id="SM01210">
    <property type="entry name" value="GARS_C"/>
    <property type="match status" value="1"/>
</dbReference>
<evidence type="ECO:0000256" key="7">
    <source>
        <dbReference type="ARBA" id="ARBA00038345"/>
    </source>
</evidence>
<evidence type="ECO:0000256" key="10">
    <source>
        <dbReference type="HAMAP-Rule" id="MF_00138"/>
    </source>
</evidence>